<keyword evidence="3" id="KW-0206">Cytoskeleton</keyword>
<dbReference type="EMBL" id="GL833133">
    <property type="protein sequence ID" value="EGB06766.1"/>
    <property type="molecule type" value="Genomic_DNA"/>
</dbReference>
<comment type="subcellular location">
    <subcellularLocation>
        <location evidence="1">Cytoplasm</location>
        <location evidence="1">Cytoskeleton</location>
    </subcellularLocation>
</comment>
<feature type="region of interest" description="Disordered" evidence="4">
    <location>
        <begin position="856"/>
        <end position="905"/>
    </location>
</feature>
<dbReference type="SMART" id="SM00368">
    <property type="entry name" value="LRR_RI"/>
    <property type="match status" value="3"/>
</dbReference>
<keyword evidence="2" id="KW-0963">Cytoplasm</keyword>
<dbReference type="GO" id="GO:0005856">
    <property type="term" value="C:cytoskeleton"/>
    <property type="evidence" value="ECO:0007669"/>
    <property type="project" value="UniProtKB-SubCell"/>
</dbReference>
<evidence type="ECO:0000313" key="5">
    <source>
        <dbReference type="EMBL" id="EGB06766.1"/>
    </source>
</evidence>
<dbReference type="GeneID" id="20228476"/>
<protein>
    <submittedName>
        <fullName evidence="5">Uncharacterized protein</fullName>
    </submittedName>
</protein>
<reference evidence="5 6" key="1">
    <citation type="journal article" date="2011" name="Proc. Natl. Acad. Sci. U.S.A.">
        <title>Niche of harmful alga Aureococcus anophagefferens revealed through ecogenomics.</title>
        <authorList>
            <person name="Gobler C.J."/>
            <person name="Berry D.L."/>
            <person name="Dyhrman S.T."/>
            <person name="Wilhelm S.W."/>
            <person name="Salamov A."/>
            <person name="Lobanov A.V."/>
            <person name="Zhang Y."/>
            <person name="Collier J.L."/>
            <person name="Wurch L.L."/>
            <person name="Kustka A.B."/>
            <person name="Dill B.D."/>
            <person name="Shah M."/>
            <person name="VerBerkmoes N.C."/>
            <person name="Kuo A."/>
            <person name="Terry A."/>
            <person name="Pangilinan J."/>
            <person name="Lindquist E.A."/>
            <person name="Lucas S."/>
            <person name="Paulsen I.T."/>
            <person name="Hattenrath-Lehmann T.K."/>
            <person name="Talmage S.C."/>
            <person name="Walker E.A."/>
            <person name="Koch F."/>
            <person name="Burson A.M."/>
            <person name="Marcoval M.A."/>
            <person name="Tang Y.Z."/>
            <person name="Lecleir G.R."/>
            <person name="Coyne K.J."/>
            <person name="Berg G.M."/>
            <person name="Bertrand E.M."/>
            <person name="Saito M.A."/>
            <person name="Gladyshev V.N."/>
            <person name="Grigoriev I.V."/>
        </authorList>
    </citation>
    <scope>NUCLEOTIDE SEQUENCE [LARGE SCALE GENOMIC DNA]</scope>
    <source>
        <strain evidence="6">CCMP 1984</strain>
    </source>
</reference>
<feature type="compositionally biased region" description="Basic and acidic residues" evidence="4">
    <location>
        <begin position="896"/>
        <end position="905"/>
    </location>
</feature>
<evidence type="ECO:0000256" key="4">
    <source>
        <dbReference type="SAM" id="MobiDB-lite"/>
    </source>
</evidence>
<dbReference type="InParanoid" id="F0YDM9"/>
<dbReference type="RefSeq" id="XP_009038514.1">
    <property type="nucleotide sequence ID" value="XM_009040266.1"/>
</dbReference>
<dbReference type="InterPro" id="IPR032675">
    <property type="entry name" value="LRR_dom_sf"/>
</dbReference>
<keyword evidence="6" id="KW-1185">Reference proteome</keyword>
<dbReference type="AlphaFoldDB" id="F0YDM9"/>
<proteinExistence type="predicted"/>
<gene>
    <name evidence="5" type="ORF">AURANDRAFT_71954</name>
</gene>
<dbReference type="InterPro" id="IPR001611">
    <property type="entry name" value="Leu-rich_rpt"/>
</dbReference>
<dbReference type="Gene3D" id="3.80.10.10">
    <property type="entry name" value="Ribonuclease Inhibitor"/>
    <property type="match status" value="1"/>
</dbReference>
<evidence type="ECO:0000256" key="3">
    <source>
        <dbReference type="ARBA" id="ARBA00023212"/>
    </source>
</evidence>
<dbReference type="InterPro" id="IPR052410">
    <property type="entry name" value="DRC5"/>
</dbReference>
<evidence type="ECO:0000256" key="2">
    <source>
        <dbReference type="ARBA" id="ARBA00022490"/>
    </source>
</evidence>
<dbReference type="KEGG" id="aaf:AURANDRAFT_71954"/>
<dbReference type="Proteomes" id="UP000002729">
    <property type="component" value="Unassembled WGS sequence"/>
</dbReference>
<dbReference type="PANTHER" id="PTHR24107">
    <property type="entry name" value="YNEIN REGULATORY COMPLEX SUBUNIT 5"/>
    <property type="match status" value="1"/>
</dbReference>
<evidence type="ECO:0000313" key="6">
    <source>
        <dbReference type="Proteomes" id="UP000002729"/>
    </source>
</evidence>
<organism evidence="6">
    <name type="scientific">Aureococcus anophagefferens</name>
    <name type="common">Harmful bloom alga</name>
    <dbReference type="NCBI Taxonomy" id="44056"/>
    <lineage>
        <taxon>Eukaryota</taxon>
        <taxon>Sar</taxon>
        <taxon>Stramenopiles</taxon>
        <taxon>Ochrophyta</taxon>
        <taxon>Pelagophyceae</taxon>
        <taxon>Pelagomonadales</taxon>
        <taxon>Pelagomonadaceae</taxon>
        <taxon>Aureococcus</taxon>
    </lineage>
</organism>
<dbReference type="OrthoDB" id="76105at2759"/>
<name>F0YDM9_AURAN</name>
<accession>F0YDM9</accession>
<sequence>MDAALLSAHAPSAPGTKRFLDMLATSLWDTGARDGEGWLPDRRLALLGWAPNDGDAAAFSEALGATLGDFEAQADGWRWIAVGRDDATGRYAAAALFADEGRYSEYARMFLDASPALRHGTSTYAVDAPCRLKAAKADPPAGGALWLGEVEAAPNRAAALDAVAAGLAAAARRDGCGAVAVSKPFAGGSRLAFALVFDAAADLAAFRSATFDPLLADALVDGAALLVDDVTTLVASNDDERVGARASRRRAGAAPTTMAWQKTVYSSRGASIEGDEWDEPSFEDCALDETVVIVDDGARYAAYEATWTVLPEEKRLDLQNHGRIGQSETGDGALQGLDDLCTLFDDGDGYDDASIDLGGNRLGTLGVEEVAGRWRDARGSGHYCPAPPLTVFVAENILRNSEWGFSGLSVADNDLGVRSQLGLARFAECLRDRFGTRFGHALVHLDLSGNTLLGVGGHRMLGMKELVKCMRRVDRGAGTLRHLNLSRNELHHEGARFLAEMLAGPGLEALEVLDVSDNYLCTSAAGVPTDAGFEIFAQAVRHHGALTALDVSRNAGFGDEASEALLAASREGVAGLRHLRLGGNGGCGARCCRHVGAALCLSRALTDVDLCDLDVPRASLFDLIDCLPTATSITALDLSGNARAFVGEDAADLSLAYRADPARKLLEGVRRNTSLLTLRLCRLDIDGVGPDPAALGAVGRSLVANACLPKLMANPFKWRLASAGDAKWELLRKFKYLDANEAKKLRSNATICADSDARTVLDAVAPPSFRALMTNDPASLRKLDARNPYRKFAARRIQLTWFAHGHAREGQGPVDYATHMTPEEAAYEQLLRSHRAEKAGGRASVTDLATRKSNFWGKHVGPHRRGSQKQGVYPQRKNTVGPHRRESQRSGVYPGDDGHDPDAARDVHNVLDPRATAICKTNP</sequence>
<dbReference type="SUPFAM" id="SSF52047">
    <property type="entry name" value="RNI-like"/>
    <property type="match status" value="1"/>
</dbReference>
<evidence type="ECO:0000256" key="1">
    <source>
        <dbReference type="ARBA" id="ARBA00004245"/>
    </source>
</evidence>
<dbReference type="PANTHER" id="PTHR24107:SF2">
    <property type="entry name" value="NLR FAMILY CARD DOMAIN CONTAINING 3"/>
    <property type="match status" value="1"/>
</dbReference>
<dbReference type="Pfam" id="PF13516">
    <property type="entry name" value="LRR_6"/>
    <property type="match status" value="1"/>
</dbReference>